<reference evidence="1 2" key="1">
    <citation type="submission" date="2018-09" db="EMBL/GenBank/DDBJ databases">
        <title>Bacillus saliacetes sp. nov., isolated from Thai shrimp paste (Ka-pi).</title>
        <authorList>
            <person name="Daroonpunt R."/>
            <person name="Tanasupawat S."/>
            <person name="Yiamsombut S."/>
        </authorList>
    </citation>
    <scope>NUCLEOTIDE SEQUENCE [LARGE SCALE GENOMIC DNA]</scope>
    <source>
        <strain evidence="1 2">SKP7-4</strain>
    </source>
</reference>
<evidence type="ECO:0000313" key="1">
    <source>
        <dbReference type="EMBL" id="RIW29285.1"/>
    </source>
</evidence>
<organism evidence="1 2">
    <name type="scientific">Bacillus salacetis</name>
    <dbReference type="NCBI Taxonomy" id="2315464"/>
    <lineage>
        <taxon>Bacteria</taxon>
        <taxon>Bacillati</taxon>
        <taxon>Bacillota</taxon>
        <taxon>Bacilli</taxon>
        <taxon>Bacillales</taxon>
        <taxon>Bacillaceae</taxon>
        <taxon>Bacillus</taxon>
    </lineage>
</organism>
<dbReference type="EMBL" id="QXIR01000034">
    <property type="protein sequence ID" value="RIW29285.1"/>
    <property type="molecule type" value="Genomic_DNA"/>
</dbReference>
<comment type="caution">
    <text evidence="1">The sequence shown here is derived from an EMBL/GenBank/DDBJ whole genome shotgun (WGS) entry which is preliminary data.</text>
</comment>
<dbReference type="Proteomes" id="UP000265801">
    <property type="component" value="Unassembled WGS sequence"/>
</dbReference>
<name>A0A3A1QQA1_9BACI</name>
<keyword evidence="2" id="KW-1185">Reference proteome</keyword>
<protein>
    <submittedName>
        <fullName evidence="1">Uncharacterized protein</fullName>
    </submittedName>
</protein>
<sequence>MNCSWKNKPLSEAGTRSLLLFFIKGINPEEILKKSSKIKGKRLTPLTMNILRFKINMYILQIFEC</sequence>
<dbReference type="AlphaFoldDB" id="A0A3A1QQA1"/>
<accession>A0A3A1QQA1</accession>
<evidence type="ECO:0000313" key="2">
    <source>
        <dbReference type="Proteomes" id="UP000265801"/>
    </source>
</evidence>
<gene>
    <name evidence="1" type="ORF">D3H55_19340</name>
</gene>
<proteinExistence type="predicted"/>